<comment type="caution">
    <text evidence="1">The sequence shown here is derived from an EMBL/GenBank/DDBJ whole genome shotgun (WGS) entry which is preliminary data.</text>
</comment>
<gene>
    <name evidence="1" type="ORF">KUCAC02_013780</name>
</gene>
<dbReference type="Proteomes" id="UP001057452">
    <property type="component" value="Chromosome 16"/>
</dbReference>
<reference evidence="1" key="1">
    <citation type="submission" date="2022-05" db="EMBL/GenBank/DDBJ databases">
        <title>Chromosome-level genome of Chaenocephalus aceratus.</title>
        <authorList>
            <person name="Park H."/>
        </authorList>
    </citation>
    <scope>NUCLEOTIDE SEQUENCE</scope>
    <source>
        <strain evidence="1">KU_202001</strain>
    </source>
</reference>
<evidence type="ECO:0000313" key="2">
    <source>
        <dbReference type="Proteomes" id="UP001057452"/>
    </source>
</evidence>
<sequence>CKRSPVPTTECIFELPHLTVQATRAQTLLLQAICQSWTHSMVNGSPVTLSEGLLREVCRGPGVKSPGPSPTLEGSVQNLELKFCSRATVKCASGTVGAVKVCARTPGSGEGVKEKLVPLVQGPSDTKELHVSRWLNEIRKPESLLAPDLLVFSVQVPQQGGDCRNSGRSFVMSQLSLWNASIIVHAL</sequence>
<name>A0ACB9WCT2_CHAAC</name>
<evidence type="ECO:0000313" key="1">
    <source>
        <dbReference type="EMBL" id="KAI4810852.1"/>
    </source>
</evidence>
<organism evidence="1 2">
    <name type="scientific">Chaenocephalus aceratus</name>
    <name type="common">Blackfin icefish</name>
    <name type="synonym">Chaenichthys aceratus</name>
    <dbReference type="NCBI Taxonomy" id="36190"/>
    <lineage>
        <taxon>Eukaryota</taxon>
        <taxon>Metazoa</taxon>
        <taxon>Chordata</taxon>
        <taxon>Craniata</taxon>
        <taxon>Vertebrata</taxon>
        <taxon>Euteleostomi</taxon>
        <taxon>Actinopterygii</taxon>
        <taxon>Neopterygii</taxon>
        <taxon>Teleostei</taxon>
        <taxon>Neoteleostei</taxon>
        <taxon>Acanthomorphata</taxon>
        <taxon>Eupercaria</taxon>
        <taxon>Perciformes</taxon>
        <taxon>Notothenioidei</taxon>
        <taxon>Channichthyidae</taxon>
        <taxon>Chaenocephalus</taxon>
    </lineage>
</organism>
<dbReference type="EMBL" id="CM043800">
    <property type="protein sequence ID" value="KAI4810852.1"/>
    <property type="molecule type" value="Genomic_DNA"/>
</dbReference>
<proteinExistence type="predicted"/>
<protein>
    <submittedName>
        <fullName evidence="1">Uncharacterized protein</fullName>
    </submittedName>
</protein>
<accession>A0ACB9WCT2</accession>
<keyword evidence="2" id="KW-1185">Reference proteome</keyword>
<feature type="non-terminal residue" evidence="1">
    <location>
        <position position="1"/>
    </location>
</feature>